<comment type="subunit">
    <text evidence="10">Homodimer or homotetramer.</text>
</comment>
<dbReference type="PANTHER" id="PTHR13697">
    <property type="entry name" value="PHOSPHOFRUCTOKINASE"/>
    <property type="match status" value="1"/>
</dbReference>
<keyword evidence="4 10" id="KW-0963">Cytoplasm</keyword>
<feature type="binding site" evidence="10">
    <location>
        <position position="273"/>
    </location>
    <ligand>
        <name>substrate</name>
        <note>ligand shared between dimeric partners</note>
    </ligand>
</feature>
<dbReference type="InterPro" id="IPR012829">
    <property type="entry name" value="Phosphofructokinase_III"/>
</dbReference>
<feature type="binding site" description="in other chain" evidence="10">
    <location>
        <begin position="175"/>
        <end position="177"/>
    </location>
    <ligand>
        <name>substrate</name>
        <note>ligand shared between dimeric partners</note>
    </ligand>
</feature>
<feature type="binding site" evidence="10">
    <location>
        <position position="17"/>
    </location>
    <ligand>
        <name>diphosphate</name>
        <dbReference type="ChEBI" id="CHEBI:33019"/>
    </ligand>
</feature>
<dbReference type="Pfam" id="PF00365">
    <property type="entry name" value="PFK"/>
    <property type="match status" value="1"/>
</dbReference>
<evidence type="ECO:0000256" key="4">
    <source>
        <dbReference type="ARBA" id="ARBA00022490"/>
    </source>
</evidence>
<feature type="site" description="Important for catalytic activity; stabilizes the transition state when the phosphoryl donor is PPi" evidence="10">
    <location>
        <position position="130"/>
    </location>
</feature>
<dbReference type="GO" id="GO:0047334">
    <property type="term" value="F:diphosphate-fructose-6-phosphate 1-phosphotransferase activity"/>
    <property type="evidence" value="ECO:0007669"/>
    <property type="project" value="UniProtKB-EC"/>
</dbReference>
<evidence type="ECO:0000256" key="6">
    <source>
        <dbReference type="ARBA" id="ARBA00022723"/>
    </source>
</evidence>
<dbReference type="InterPro" id="IPR022953">
    <property type="entry name" value="ATP_PFK"/>
</dbReference>
<comment type="caution">
    <text evidence="12">The sequence shown here is derived from an EMBL/GenBank/DDBJ whole genome shotgun (WGS) entry which is preliminary data.</text>
</comment>
<comment type="function">
    <text evidence="10">Catalyzes the phosphorylation of D-fructose 6-phosphate, the first committing step of glycolysis. Uses inorganic phosphate (PPi) as phosphoryl donor instead of ATP like common ATP-dependent phosphofructokinases (ATP-PFKs), which renders the reaction reversible, and can thus function both in glycolysis and gluconeogenesis. Consistently, PPi-PFK can replace the enzymes of both the forward (ATP-PFK) and reverse (fructose-bisphosphatase (FBPase)) reactions.</text>
</comment>
<comment type="pathway">
    <text evidence="3 10">Carbohydrate degradation; glycolysis; D-glyceraldehyde 3-phosphate and glycerone phosphate from D-glucose: step 3/4.</text>
</comment>
<sequence length="348" mass="36389">MPATPPIRRIAVLTGGGDVPGLNAAIRAVVRRAGERSLEVIGVRDGWRGLIADDTVPLSRDAISGILPKGGTVLGTSRTNPMKEASGLDRIKATLARHRIDAVIAIGGDDTLGAARHLSGTGVPVVGIPKTMDNDVRGTDVTIGFDTAVNTVMEAVDRLHSTADSHHRIMVVEVMGRDAGWVAAAGGLAGGADVVLVPEVPFDLDEVCATLRKRRATGRMFSIVVVAEGAAPKDAKAQVAQDTQVDAFGHARLGGIGAFLAREIERRMECETRATSLGHVQRGGAPTAFDRVLATRFGVAAVDALAQGHTGVMVALRGTSIVTVPLDEVTQGTRPLDLNLYALTRLFS</sequence>
<evidence type="ECO:0000256" key="2">
    <source>
        <dbReference type="ARBA" id="ARBA00004496"/>
    </source>
</evidence>
<dbReference type="UniPathway" id="UPA00109">
    <property type="reaction ID" value="UER00182"/>
</dbReference>
<feature type="domain" description="Phosphofructokinase" evidence="11">
    <location>
        <begin position="9"/>
        <end position="305"/>
    </location>
</feature>
<dbReference type="PANTHER" id="PTHR13697:SF52">
    <property type="entry name" value="ATP-DEPENDENT 6-PHOSPHOFRUCTOKINASE 3"/>
    <property type="match status" value="1"/>
</dbReference>
<evidence type="ECO:0000256" key="10">
    <source>
        <dbReference type="HAMAP-Rule" id="MF_01976"/>
    </source>
</evidence>
<evidence type="ECO:0000256" key="7">
    <source>
        <dbReference type="ARBA" id="ARBA00022777"/>
    </source>
</evidence>
<evidence type="ECO:0000259" key="11">
    <source>
        <dbReference type="Pfam" id="PF00365"/>
    </source>
</evidence>
<feature type="binding site" description="in other chain" evidence="10">
    <location>
        <position position="228"/>
    </location>
    <ligand>
        <name>substrate</name>
        <note>ligand shared between dimeric partners</note>
    </ligand>
</feature>
<dbReference type="EMBL" id="VBAO01000203">
    <property type="protein sequence ID" value="TMI80698.1"/>
    <property type="molecule type" value="Genomic_DNA"/>
</dbReference>
<dbReference type="GO" id="GO:0046872">
    <property type="term" value="F:metal ion binding"/>
    <property type="evidence" value="ECO:0007669"/>
    <property type="project" value="UniProtKB-KW"/>
</dbReference>
<gene>
    <name evidence="10" type="primary">pfp</name>
    <name evidence="12" type="ORF">E6H04_08180</name>
</gene>
<feature type="binding site" evidence="10">
    <location>
        <position position="168"/>
    </location>
    <ligand>
        <name>substrate</name>
        <note>ligand shared between dimeric partners</note>
    </ligand>
</feature>
<comment type="subcellular location">
    <subcellularLocation>
        <location evidence="2 10">Cytoplasm</location>
    </subcellularLocation>
</comment>
<feature type="binding site" evidence="10">
    <location>
        <position position="109"/>
    </location>
    <ligand>
        <name>Mg(2+)</name>
        <dbReference type="ChEBI" id="CHEBI:18420"/>
        <note>catalytic</note>
    </ligand>
</feature>
<feature type="active site" description="Proton acceptor" evidence="10">
    <location>
        <position position="133"/>
    </location>
</feature>
<dbReference type="FunFam" id="3.40.50.460:FF:000002">
    <property type="entry name" value="ATP-dependent 6-phosphofructokinase"/>
    <property type="match status" value="1"/>
</dbReference>
<dbReference type="PIRSF" id="PIRSF000532">
    <property type="entry name" value="ATP_PFK_prok"/>
    <property type="match status" value="1"/>
</dbReference>
<dbReference type="AlphaFoldDB" id="A0A537JAW7"/>
<dbReference type="GO" id="GO:0061621">
    <property type="term" value="P:canonical glycolysis"/>
    <property type="evidence" value="ECO:0007669"/>
    <property type="project" value="TreeGrafter"/>
</dbReference>
<feature type="site" description="Important for catalytic activity and substrate specificity; stabilizes the transition state when the phosphoryl donor is PPi; prevents ATP from binding by mimicking the alpha-phosphate group of ATP" evidence="10">
    <location>
        <position position="110"/>
    </location>
</feature>
<dbReference type="SUPFAM" id="SSF53784">
    <property type="entry name" value="Phosphofructokinase"/>
    <property type="match status" value="1"/>
</dbReference>
<keyword evidence="9 10" id="KW-0324">Glycolysis</keyword>
<keyword evidence="5 10" id="KW-0808">Transferase</keyword>
<accession>A0A537JAW7</accession>
<evidence type="ECO:0000313" key="13">
    <source>
        <dbReference type="Proteomes" id="UP000320048"/>
    </source>
</evidence>
<name>A0A537JAW7_9BACT</name>
<dbReference type="Gene3D" id="3.40.50.450">
    <property type="match status" value="1"/>
</dbReference>
<dbReference type="NCBIfam" id="NF002872">
    <property type="entry name" value="PRK03202.1"/>
    <property type="match status" value="1"/>
</dbReference>
<dbReference type="InterPro" id="IPR015912">
    <property type="entry name" value="Phosphofructokinase_CS"/>
</dbReference>
<feature type="binding site" description="in other chain" evidence="10">
    <location>
        <begin position="279"/>
        <end position="282"/>
    </location>
    <ligand>
        <name>substrate</name>
        <note>ligand shared between dimeric partners</note>
    </ligand>
</feature>
<dbReference type="Proteomes" id="UP000320048">
    <property type="component" value="Unassembled WGS sequence"/>
</dbReference>
<protein>
    <recommendedName>
        <fullName evidence="10">Pyrophosphate--fructose 6-phosphate 1-phosphotransferase</fullName>
        <ecNumber evidence="10">2.7.1.90</ecNumber>
    </recommendedName>
    <alternativeName>
        <fullName evidence="10">6-phosphofructokinase, pyrophosphate dependent</fullName>
    </alternativeName>
    <alternativeName>
        <fullName evidence="10">PPi-dependent phosphofructokinase</fullName>
        <shortName evidence="10">PPi-PFK</shortName>
    </alternativeName>
    <alternativeName>
        <fullName evidence="10">Pyrophosphate-dependent 6-phosphofructose-1-kinase</fullName>
    </alternativeName>
</protein>
<keyword evidence="8 10" id="KW-0460">Magnesium</keyword>
<evidence type="ECO:0000256" key="5">
    <source>
        <dbReference type="ARBA" id="ARBA00022679"/>
    </source>
</evidence>
<evidence type="ECO:0000256" key="8">
    <source>
        <dbReference type="ARBA" id="ARBA00022842"/>
    </source>
</evidence>
<evidence type="ECO:0000256" key="3">
    <source>
        <dbReference type="ARBA" id="ARBA00004679"/>
    </source>
</evidence>
<comment type="similarity">
    <text evidence="10">Belongs to the phosphofructokinase type A (PFKA) family. Mixed-substrate PFK group III subfamily.</text>
</comment>
<dbReference type="GO" id="GO:0005945">
    <property type="term" value="C:6-phosphofructokinase complex"/>
    <property type="evidence" value="ECO:0007669"/>
    <property type="project" value="TreeGrafter"/>
</dbReference>
<dbReference type="GO" id="GO:0003872">
    <property type="term" value="F:6-phosphofructokinase activity"/>
    <property type="evidence" value="ECO:0007669"/>
    <property type="project" value="UniProtKB-UniRule"/>
</dbReference>
<keyword evidence="6 10" id="KW-0479">Metal-binding</keyword>
<keyword evidence="7 10" id="KW-0418">Kinase</keyword>
<dbReference type="PRINTS" id="PR00476">
    <property type="entry name" value="PHFRCTKINASE"/>
</dbReference>
<reference evidence="12 13" key="1">
    <citation type="journal article" date="2019" name="Nat. Microbiol.">
        <title>Mediterranean grassland soil C-N compound turnover is dependent on rainfall and depth, and is mediated by genomically divergent microorganisms.</title>
        <authorList>
            <person name="Diamond S."/>
            <person name="Andeer P.F."/>
            <person name="Li Z."/>
            <person name="Crits-Christoph A."/>
            <person name="Burstein D."/>
            <person name="Anantharaman K."/>
            <person name="Lane K.R."/>
            <person name="Thomas B.C."/>
            <person name="Pan C."/>
            <person name="Northen T.R."/>
            <person name="Banfield J.F."/>
        </authorList>
    </citation>
    <scope>NUCLEOTIDE SEQUENCE [LARGE SCALE GENOMIC DNA]</scope>
    <source>
        <strain evidence="12">NP_7</strain>
    </source>
</reference>
<comment type="cofactor">
    <cofactor evidence="1 10">
        <name>Mg(2+)</name>
        <dbReference type="ChEBI" id="CHEBI:18420"/>
    </cofactor>
</comment>
<dbReference type="NCBIfam" id="TIGR02483">
    <property type="entry name" value="PFK_mixed"/>
    <property type="match status" value="1"/>
</dbReference>
<dbReference type="GO" id="GO:0070095">
    <property type="term" value="F:fructose-6-phosphate binding"/>
    <property type="evidence" value="ECO:0007669"/>
    <property type="project" value="TreeGrafter"/>
</dbReference>
<dbReference type="PROSITE" id="PS00433">
    <property type="entry name" value="PHOSPHOFRUCTOKINASE"/>
    <property type="match status" value="1"/>
</dbReference>
<dbReference type="InterPro" id="IPR000023">
    <property type="entry name" value="Phosphofructokinase_dom"/>
</dbReference>
<dbReference type="EC" id="2.7.1.90" evidence="10"/>
<dbReference type="GO" id="GO:0042802">
    <property type="term" value="F:identical protein binding"/>
    <property type="evidence" value="ECO:0007669"/>
    <property type="project" value="TreeGrafter"/>
</dbReference>
<proteinExistence type="inferred from homology"/>
<organism evidence="12 13">
    <name type="scientific">Candidatus Segetimicrobium genomatis</name>
    <dbReference type="NCBI Taxonomy" id="2569760"/>
    <lineage>
        <taxon>Bacteria</taxon>
        <taxon>Bacillati</taxon>
        <taxon>Candidatus Sysuimicrobiota</taxon>
        <taxon>Candidatus Sysuimicrobiia</taxon>
        <taxon>Candidatus Sysuimicrobiales</taxon>
        <taxon>Candidatus Segetimicrobiaceae</taxon>
        <taxon>Candidatus Segetimicrobium</taxon>
    </lineage>
</organism>
<dbReference type="GO" id="GO:0005524">
    <property type="term" value="F:ATP binding"/>
    <property type="evidence" value="ECO:0007669"/>
    <property type="project" value="InterPro"/>
</dbReference>
<dbReference type="InterPro" id="IPR012003">
    <property type="entry name" value="ATP_PFK_prok-type"/>
</dbReference>
<comment type="catalytic activity">
    <reaction evidence="10">
        <text>beta-D-fructose 6-phosphate + diphosphate = beta-D-fructose 1,6-bisphosphate + phosphate + H(+)</text>
        <dbReference type="Rhea" id="RHEA:13613"/>
        <dbReference type="ChEBI" id="CHEBI:15378"/>
        <dbReference type="ChEBI" id="CHEBI:32966"/>
        <dbReference type="ChEBI" id="CHEBI:33019"/>
        <dbReference type="ChEBI" id="CHEBI:43474"/>
        <dbReference type="ChEBI" id="CHEBI:57634"/>
        <dbReference type="EC" id="2.7.1.90"/>
    </reaction>
</comment>
<dbReference type="Gene3D" id="3.40.50.460">
    <property type="entry name" value="Phosphofructokinase domain"/>
    <property type="match status" value="1"/>
</dbReference>
<evidence type="ECO:0000256" key="1">
    <source>
        <dbReference type="ARBA" id="ARBA00001946"/>
    </source>
</evidence>
<comment type="caution">
    <text evidence="10">Lacks conserved residue(s) required for the propagation of feature annotation.</text>
</comment>
<dbReference type="HAMAP" id="MF_01976">
    <property type="entry name" value="Phosphofructokinase_III"/>
    <property type="match status" value="1"/>
</dbReference>
<dbReference type="GO" id="GO:0030388">
    <property type="term" value="P:fructose 1,6-bisphosphate metabolic process"/>
    <property type="evidence" value="ECO:0007669"/>
    <property type="project" value="TreeGrafter"/>
</dbReference>
<evidence type="ECO:0000256" key="9">
    <source>
        <dbReference type="ARBA" id="ARBA00023152"/>
    </source>
</evidence>
<feature type="binding site" description="in other chain" evidence="10">
    <location>
        <begin position="131"/>
        <end position="133"/>
    </location>
    <ligand>
        <name>substrate</name>
        <note>ligand shared between dimeric partners</note>
    </ligand>
</feature>
<dbReference type="InterPro" id="IPR035966">
    <property type="entry name" value="PKF_sf"/>
</dbReference>
<dbReference type="GO" id="GO:0048029">
    <property type="term" value="F:monosaccharide binding"/>
    <property type="evidence" value="ECO:0007669"/>
    <property type="project" value="TreeGrafter"/>
</dbReference>
<comment type="activity regulation">
    <text evidence="10">Non-allosteric.</text>
</comment>
<dbReference type="GO" id="GO:0016208">
    <property type="term" value="F:AMP binding"/>
    <property type="evidence" value="ECO:0007669"/>
    <property type="project" value="TreeGrafter"/>
</dbReference>
<evidence type="ECO:0000313" key="12">
    <source>
        <dbReference type="EMBL" id="TMI80698.1"/>
    </source>
</evidence>
<dbReference type="GO" id="GO:0006002">
    <property type="term" value="P:fructose 6-phosphate metabolic process"/>
    <property type="evidence" value="ECO:0007669"/>
    <property type="project" value="InterPro"/>
</dbReference>